<evidence type="ECO:0000313" key="1">
    <source>
        <dbReference type="EMBL" id="MFD1247832.1"/>
    </source>
</evidence>
<dbReference type="EMBL" id="JBHTLX010000011">
    <property type="protein sequence ID" value="MFD1247832.1"/>
    <property type="molecule type" value="Genomic_DNA"/>
</dbReference>
<dbReference type="Gene3D" id="3.40.50.720">
    <property type="entry name" value="NAD(P)-binding Rossmann-like Domain"/>
    <property type="match status" value="1"/>
</dbReference>
<name>A0ABW3W0W2_9ACTN</name>
<dbReference type="PANTHER" id="PTHR44147:SF2">
    <property type="entry name" value="DEHYDROGENASE_REDUCTASE SDR FAMILY MEMBER 1"/>
    <property type="match status" value="1"/>
</dbReference>
<gene>
    <name evidence="1" type="ORF">ACFQ3F_08525</name>
</gene>
<reference evidence="2" key="1">
    <citation type="journal article" date="2019" name="Int. J. Syst. Evol. Microbiol.">
        <title>The Global Catalogue of Microorganisms (GCM) 10K type strain sequencing project: providing services to taxonomists for standard genome sequencing and annotation.</title>
        <authorList>
            <consortium name="The Broad Institute Genomics Platform"/>
            <consortium name="The Broad Institute Genome Sequencing Center for Infectious Disease"/>
            <person name="Wu L."/>
            <person name="Ma J."/>
        </authorList>
    </citation>
    <scope>NUCLEOTIDE SEQUENCE [LARGE SCALE GENOMIC DNA]</scope>
    <source>
        <strain evidence="2">CCUG 52478</strain>
    </source>
</reference>
<keyword evidence="2" id="KW-1185">Reference proteome</keyword>
<accession>A0ABW3W0W2</accession>
<dbReference type="Pfam" id="PF00106">
    <property type="entry name" value="adh_short"/>
    <property type="match status" value="1"/>
</dbReference>
<dbReference type="Proteomes" id="UP001597229">
    <property type="component" value="Unassembled WGS sequence"/>
</dbReference>
<protein>
    <submittedName>
        <fullName evidence="1">SDR family NAD(P)-dependent oxidoreductase</fullName>
    </submittedName>
</protein>
<dbReference type="PANTHER" id="PTHR44147">
    <property type="entry name" value="DEHYDROGENASE/REDUCTASE SDR FAMILY MEMBER 1"/>
    <property type="match status" value="1"/>
</dbReference>
<evidence type="ECO:0000313" key="2">
    <source>
        <dbReference type="Proteomes" id="UP001597229"/>
    </source>
</evidence>
<dbReference type="PRINTS" id="PR00081">
    <property type="entry name" value="GDHRDH"/>
</dbReference>
<organism evidence="1 2">
    <name type="scientific">Nocardioides ginsengisoli</name>
    <dbReference type="NCBI Taxonomy" id="363868"/>
    <lineage>
        <taxon>Bacteria</taxon>
        <taxon>Bacillati</taxon>
        <taxon>Actinomycetota</taxon>
        <taxon>Actinomycetes</taxon>
        <taxon>Propionibacteriales</taxon>
        <taxon>Nocardioidaceae</taxon>
        <taxon>Nocardioides</taxon>
    </lineage>
</organism>
<sequence>MSKPKVALLSSVATAVVLLLVVGAGWVALKAFDGVGRDELWQECSTDPTASGLQGYCVVVSRYPATPVHSERTYLEIAAVHDGTPNDVRFVAAYPFLAADAGARLDVDWSERDHRIVVTDPRSGASATYTARQYAGGREVPASGSARAARAAGCEAADMALRSDRVVLVTGASRGAGRGIAHGLAAGATVYVTGRTAADGADADGYGGTVAATAAEVDERGGTGIPVVCDHGDDEQVAELFARIERDHGRLDILVNNAIALPPELPGARPFWEMPLASEVRLLDVGLRSHYVAAYHAARMMVRQREGLIVHISSSGARTHMPGVHTPPYGAGKAGSDKMVFDMAQELRPYGVTALSIWPGLLLTERVRAHLASGQDLDGGTFPPAETPEFVGRIIDALASDERVAERTGGCFYSSELGAEYGVTDLDGTAPVSRRGWLGAPSAFARTHATYAEYVASRQPAGS</sequence>
<dbReference type="RefSeq" id="WP_367919145.1">
    <property type="nucleotide sequence ID" value="NZ_BAABAC010000019.1"/>
</dbReference>
<dbReference type="InterPro" id="IPR036291">
    <property type="entry name" value="NAD(P)-bd_dom_sf"/>
</dbReference>
<proteinExistence type="predicted"/>
<comment type="caution">
    <text evidence="1">The sequence shown here is derived from an EMBL/GenBank/DDBJ whole genome shotgun (WGS) entry which is preliminary data.</text>
</comment>
<dbReference type="InterPro" id="IPR002347">
    <property type="entry name" value="SDR_fam"/>
</dbReference>
<dbReference type="SUPFAM" id="SSF51735">
    <property type="entry name" value="NAD(P)-binding Rossmann-fold domains"/>
    <property type="match status" value="1"/>
</dbReference>